<sequence length="483" mass="55277">MDGAESQEGIPNSASIQLPGQWETYRVHVVTWNIGTSEPPDNISSLLYLDSQVTADLYVIGLQEVNARLLQFVMDLVFEDSWSHLFMATLGPLGYVKVTSVRMQGLLLLVFSKQLHLPFIRDLQTTYTRTGIFGYWGNKGGVSARISFYGHTLCFLNCHLLAHMSYAAQRVDEFEYILDVQEFDTHDTPHVLDHDLLFWFGDLNFRIDDHGLLFLRSAITSNRFSLLWNKDQLLMMMKKEALLQEFKEGPLYFKPTYKFDRFSQNYDTRASKMWLGFNGKRRKPAWTDRILWRVKPRPKVEEGSKVEEVTRKPLREDLPLKVVLDTYTSDCTYGVSDHKPVIGTFSLEQLKKYETPLVQVCAEGDWSATGGPLVTYSILEPFSASTWDWIGLYKASFRSVSDYITYIWVKGIEVSSSDDVIQVYMNKDDIPVLKTDCVLCYYSSNARSIVGISPPFQVHESVMVTEEDLAPMIANGRDRNAAS</sequence>
<dbReference type="STRING" id="1676925.ENSPKIP00000012072"/>
<dbReference type="GO" id="GO:0005783">
    <property type="term" value="C:endoplasmic reticulum"/>
    <property type="evidence" value="ECO:0007669"/>
    <property type="project" value="TreeGrafter"/>
</dbReference>
<dbReference type="InterPro" id="IPR036691">
    <property type="entry name" value="Endo/exonu/phosph_ase_sf"/>
</dbReference>
<organism evidence="3 4">
    <name type="scientific">Paramormyrops kingsleyae</name>
    <dbReference type="NCBI Taxonomy" id="1676925"/>
    <lineage>
        <taxon>Eukaryota</taxon>
        <taxon>Metazoa</taxon>
        <taxon>Chordata</taxon>
        <taxon>Craniata</taxon>
        <taxon>Vertebrata</taxon>
        <taxon>Euteleostomi</taxon>
        <taxon>Actinopterygii</taxon>
        <taxon>Neopterygii</taxon>
        <taxon>Teleostei</taxon>
        <taxon>Osteoglossocephala</taxon>
        <taxon>Osteoglossomorpha</taxon>
        <taxon>Osteoglossiformes</taxon>
        <taxon>Mormyridae</taxon>
        <taxon>Paramormyrops</taxon>
    </lineage>
</organism>
<evidence type="ECO:0000313" key="4">
    <source>
        <dbReference type="Proteomes" id="UP000261540"/>
    </source>
</evidence>
<dbReference type="SUPFAM" id="SSF56219">
    <property type="entry name" value="DNase I-like"/>
    <property type="match status" value="1"/>
</dbReference>
<dbReference type="FunFam" id="3.60.10.10:FF:000066">
    <property type="entry name" value="Inositol polyphosphate-5-phosphatase Kb"/>
    <property type="match status" value="1"/>
</dbReference>
<dbReference type="GO" id="GO:0043010">
    <property type="term" value="P:camera-type eye development"/>
    <property type="evidence" value="ECO:0007669"/>
    <property type="project" value="Ensembl"/>
</dbReference>
<dbReference type="GO" id="GO:0046856">
    <property type="term" value="P:phosphatidylinositol dephosphorylation"/>
    <property type="evidence" value="ECO:0007669"/>
    <property type="project" value="InterPro"/>
</dbReference>
<accession>A0A3B3QZW7</accession>
<dbReference type="CDD" id="cd09094">
    <property type="entry name" value="INPP5c_INPP5J-like"/>
    <property type="match status" value="1"/>
</dbReference>
<dbReference type="FunFam" id="2.60.40.2840:FF:000003">
    <property type="entry name" value="Phosphatidylinositol 4,5-bisphosphate 5-phosphatase A"/>
    <property type="match status" value="1"/>
</dbReference>
<reference evidence="3" key="1">
    <citation type="submission" date="2025-08" db="UniProtKB">
        <authorList>
            <consortium name="Ensembl"/>
        </authorList>
    </citation>
    <scope>IDENTIFICATION</scope>
</reference>
<dbReference type="GO" id="GO:0051898">
    <property type="term" value="P:negative regulation of phosphatidylinositol 3-kinase/protein kinase B signal transduction"/>
    <property type="evidence" value="ECO:0007669"/>
    <property type="project" value="TreeGrafter"/>
</dbReference>
<dbReference type="InterPro" id="IPR046985">
    <property type="entry name" value="IP5"/>
</dbReference>
<evidence type="ECO:0000313" key="3">
    <source>
        <dbReference type="Ensembl" id="ENSPKIP00000012072.1"/>
    </source>
</evidence>
<dbReference type="GO" id="GO:0046627">
    <property type="term" value="P:negative regulation of insulin receptor signaling pathway"/>
    <property type="evidence" value="ECO:0007669"/>
    <property type="project" value="TreeGrafter"/>
</dbReference>
<dbReference type="GO" id="GO:0001726">
    <property type="term" value="C:ruffle"/>
    <property type="evidence" value="ECO:0007669"/>
    <property type="project" value="TreeGrafter"/>
</dbReference>
<dbReference type="Proteomes" id="UP000261540">
    <property type="component" value="Unplaced"/>
</dbReference>
<dbReference type="Gene3D" id="2.60.40.2840">
    <property type="match status" value="1"/>
</dbReference>
<proteinExistence type="inferred from homology"/>
<dbReference type="GO" id="GO:0004439">
    <property type="term" value="F:phosphatidylinositol-4,5-bisphosphate 5-phosphatase activity"/>
    <property type="evidence" value="ECO:0007669"/>
    <property type="project" value="TreeGrafter"/>
</dbReference>
<dbReference type="GO" id="GO:0048741">
    <property type="term" value="P:skeletal muscle fiber development"/>
    <property type="evidence" value="ECO:0007669"/>
    <property type="project" value="Ensembl"/>
</dbReference>
<dbReference type="SMART" id="SM00128">
    <property type="entry name" value="IPPc"/>
    <property type="match status" value="1"/>
</dbReference>
<evidence type="ECO:0000259" key="2">
    <source>
        <dbReference type="SMART" id="SM00128"/>
    </source>
</evidence>
<dbReference type="GO" id="GO:0016312">
    <property type="term" value="F:inositol bisphosphate phosphatase activity"/>
    <property type="evidence" value="ECO:0007669"/>
    <property type="project" value="TreeGrafter"/>
</dbReference>
<dbReference type="GeneTree" id="ENSGT00940000156538"/>
<feature type="domain" description="Inositol polyphosphate-related phosphatase" evidence="2">
    <location>
        <begin position="23"/>
        <end position="354"/>
    </location>
</feature>
<dbReference type="Ensembl" id="ENSPKIT00000036455.1">
    <property type="protein sequence ID" value="ENSPKIP00000012072.1"/>
    <property type="gene ID" value="ENSPKIG00000025592.1"/>
</dbReference>
<dbReference type="InterPro" id="IPR041611">
    <property type="entry name" value="SKICH"/>
</dbReference>
<dbReference type="GO" id="GO:0005886">
    <property type="term" value="C:plasma membrane"/>
    <property type="evidence" value="ECO:0007669"/>
    <property type="project" value="TreeGrafter"/>
</dbReference>
<evidence type="ECO:0000256" key="1">
    <source>
        <dbReference type="ARBA" id="ARBA00005910"/>
    </source>
</evidence>
<dbReference type="AlphaFoldDB" id="A0A3B3QZW7"/>
<name>A0A3B3QZW7_9TELE</name>
<dbReference type="Pfam" id="PF22669">
    <property type="entry name" value="Exo_endo_phos2"/>
    <property type="match status" value="1"/>
</dbReference>
<dbReference type="Pfam" id="PF17751">
    <property type="entry name" value="SKICH"/>
    <property type="match status" value="1"/>
</dbReference>
<dbReference type="Gene3D" id="3.60.10.10">
    <property type="entry name" value="Endonuclease/exonuclease/phosphatase"/>
    <property type="match status" value="1"/>
</dbReference>
<dbReference type="GO" id="GO:0045719">
    <property type="term" value="P:negative regulation of glycogen biosynthetic process"/>
    <property type="evidence" value="ECO:0007669"/>
    <property type="project" value="TreeGrafter"/>
</dbReference>
<reference evidence="3" key="2">
    <citation type="submission" date="2025-09" db="UniProtKB">
        <authorList>
            <consortium name="Ensembl"/>
        </authorList>
    </citation>
    <scope>IDENTIFICATION</scope>
</reference>
<dbReference type="GO" id="GO:0034485">
    <property type="term" value="F:phosphatidylinositol-3,4,5-trisphosphate 5-phosphatase activity"/>
    <property type="evidence" value="ECO:0007669"/>
    <property type="project" value="TreeGrafter"/>
</dbReference>
<dbReference type="InterPro" id="IPR000300">
    <property type="entry name" value="IPPc"/>
</dbReference>
<comment type="similarity">
    <text evidence="1">Belongs to the inositol 1,4,5-trisphosphate 5-phosphatase type II family.</text>
</comment>
<dbReference type="PANTHER" id="PTHR11200">
    <property type="entry name" value="INOSITOL 5-PHOSPHATASE"/>
    <property type="match status" value="1"/>
</dbReference>
<protein>
    <submittedName>
        <fullName evidence="3">Inositol polyphosphate-5-phosphatase K</fullName>
    </submittedName>
</protein>
<keyword evidence="4" id="KW-1185">Reference proteome</keyword>
<dbReference type="PANTHER" id="PTHR11200:SF117">
    <property type="entry name" value="INOSITOL POLYPHOSPHATE 5-PHOSPHATASE K"/>
    <property type="match status" value="1"/>
</dbReference>